<comment type="subcellular location">
    <subcellularLocation>
        <location evidence="1">Cell inner membrane</location>
        <topology evidence="1">Multi-pass membrane protein</topology>
    </subcellularLocation>
</comment>
<keyword evidence="3" id="KW-1003">Cell membrane</keyword>
<dbReference type="EMBL" id="CP045350">
    <property type="protein sequence ID" value="QFT26485.1"/>
    <property type="molecule type" value="Genomic_DNA"/>
</dbReference>
<evidence type="ECO:0000256" key="6">
    <source>
        <dbReference type="ARBA" id="ARBA00022989"/>
    </source>
</evidence>
<feature type="transmembrane region" description="Helical" evidence="8">
    <location>
        <begin position="101"/>
        <end position="122"/>
    </location>
</feature>
<evidence type="ECO:0000313" key="9">
    <source>
        <dbReference type="EMBL" id="QFT26485.1"/>
    </source>
</evidence>
<reference evidence="9 10" key="1">
    <citation type="submission" date="2019-10" db="EMBL/GenBank/DDBJ databases">
        <title>Complete genome sequence of Vibrio sp. strain THAF100, isolated from non-filtered water from the water column of tank 6 of a marine aquarium containing stony-coral fragments. Water maintained at 26 degree C.</title>
        <authorList>
            <person name="Ruckert C."/>
            <person name="Franco A."/>
            <person name="Kalinowski J."/>
            <person name="Glaeser S."/>
        </authorList>
    </citation>
    <scope>NUCLEOTIDE SEQUENCE [LARGE SCALE GENOMIC DNA]</scope>
    <source>
        <strain evidence="9 10">THAF100</strain>
    </source>
</reference>
<dbReference type="OrthoDB" id="958025at2"/>
<dbReference type="KEGG" id="vaq:FIV01_08595"/>
<dbReference type="NCBIfam" id="TIGR01620">
    <property type="entry name" value="hyp_HI0043"/>
    <property type="match status" value="1"/>
</dbReference>
<dbReference type="InterPro" id="IPR006507">
    <property type="entry name" value="UPF0283"/>
</dbReference>
<proteinExistence type="inferred from homology"/>
<keyword evidence="4" id="KW-0997">Cell inner membrane</keyword>
<accession>A0A5P9CJR9</accession>
<evidence type="ECO:0000256" key="3">
    <source>
        <dbReference type="ARBA" id="ARBA00022475"/>
    </source>
</evidence>
<evidence type="ECO:0000256" key="5">
    <source>
        <dbReference type="ARBA" id="ARBA00022692"/>
    </source>
</evidence>
<keyword evidence="5 8" id="KW-0812">Transmembrane</keyword>
<comment type="similarity">
    <text evidence="2">Belongs to the UPF0283 family.</text>
</comment>
<keyword evidence="7 8" id="KW-0472">Membrane</keyword>
<evidence type="ECO:0000256" key="1">
    <source>
        <dbReference type="ARBA" id="ARBA00004429"/>
    </source>
</evidence>
<dbReference type="Proteomes" id="UP000326936">
    <property type="component" value="Chromosome"/>
</dbReference>
<feature type="transmembrane region" description="Helical" evidence="8">
    <location>
        <begin position="71"/>
        <end position="89"/>
    </location>
</feature>
<organism evidence="9 10">
    <name type="scientific">Vibrio aquimaris</name>
    <dbReference type="NCBI Taxonomy" id="2587862"/>
    <lineage>
        <taxon>Bacteria</taxon>
        <taxon>Pseudomonadati</taxon>
        <taxon>Pseudomonadota</taxon>
        <taxon>Gammaproteobacteria</taxon>
        <taxon>Vibrionales</taxon>
        <taxon>Vibrionaceae</taxon>
        <taxon>Vibrio</taxon>
    </lineage>
</organism>
<sequence length="348" mass="38607">MKDSHNKLKTQRIYTQVLEEKPEIDEDELTSQRQFDDKDTFVVAKATSEDVGDHIEKTIEQVIRPPRKRRFLLRGLLGAFIALLAWQSVDTLRNAIQTGDWLSVAWIGFIATLASISLVALCKELWALKKLRHQFSVQDKIETLITHDSVGQGKAFCESLATEAGIRLTSQSYQRWQKSVNASHSDSEIIEMYDAIVVSELDTKATKIVTKYSTESAALVAISPLAIADMLLVAWRSFKMVESLAQVYGVQLGYLSRLKLFKSILINMAFVGVSELAIDASMDLLSMDLAAKVSARAGQGLGVGILTARVGLKAMSLLRPTPWYSGRQVKLGAIRKHVVEKIAALTIK</sequence>
<dbReference type="RefSeq" id="WP_152430624.1">
    <property type="nucleotide sequence ID" value="NZ_CBCSDK010000004.1"/>
</dbReference>
<evidence type="ECO:0000256" key="7">
    <source>
        <dbReference type="ARBA" id="ARBA00023136"/>
    </source>
</evidence>
<evidence type="ECO:0000256" key="2">
    <source>
        <dbReference type="ARBA" id="ARBA00008255"/>
    </source>
</evidence>
<dbReference type="InterPro" id="IPR021147">
    <property type="entry name" value="DUF697"/>
</dbReference>
<dbReference type="Pfam" id="PF05128">
    <property type="entry name" value="DUF697"/>
    <property type="match status" value="1"/>
</dbReference>
<keyword evidence="6 8" id="KW-1133">Transmembrane helix</keyword>
<evidence type="ECO:0000313" key="10">
    <source>
        <dbReference type="Proteomes" id="UP000326936"/>
    </source>
</evidence>
<keyword evidence="10" id="KW-1185">Reference proteome</keyword>
<name>A0A5P9CJR9_9VIBR</name>
<dbReference type="PANTHER" id="PTHR39342">
    <property type="entry name" value="UPF0283 MEMBRANE PROTEIN YCJF"/>
    <property type="match status" value="1"/>
</dbReference>
<gene>
    <name evidence="9" type="ORF">FIV01_08595</name>
</gene>
<dbReference type="AlphaFoldDB" id="A0A5P9CJR9"/>
<protein>
    <submittedName>
        <fullName evidence="9">Uncharacterized protein</fullName>
    </submittedName>
</protein>
<feature type="transmembrane region" description="Helical" evidence="8">
    <location>
        <begin position="217"/>
        <end position="238"/>
    </location>
</feature>
<dbReference type="GO" id="GO:0005886">
    <property type="term" value="C:plasma membrane"/>
    <property type="evidence" value="ECO:0007669"/>
    <property type="project" value="UniProtKB-SubCell"/>
</dbReference>
<evidence type="ECO:0000256" key="4">
    <source>
        <dbReference type="ARBA" id="ARBA00022519"/>
    </source>
</evidence>
<evidence type="ECO:0000256" key="8">
    <source>
        <dbReference type="SAM" id="Phobius"/>
    </source>
</evidence>
<dbReference type="PANTHER" id="PTHR39342:SF1">
    <property type="entry name" value="UPF0283 MEMBRANE PROTEIN YCJF"/>
    <property type="match status" value="1"/>
</dbReference>